<keyword evidence="7" id="KW-1185">Reference proteome</keyword>
<evidence type="ECO:0000256" key="3">
    <source>
        <dbReference type="SAM" id="MobiDB-lite"/>
    </source>
</evidence>
<feature type="signal peptide" evidence="4">
    <location>
        <begin position="1"/>
        <end position="30"/>
    </location>
</feature>
<keyword evidence="4" id="KW-0732">Signal</keyword>
<comment type="similarity">
    <text evidence="2">Belongs to the virb1 family.</text>
</comment>
<comment type="caution">
    <text evidence="6">The sequence shown here is derived from an EMBL/GenBank/DDBJ whole genome shotgun (WGS) entry which is preliminary data.</text>
</comment>
<dbReference type="Proteomes" id="UP001596516">
    <property type="component" value="Unassembled WGS sequence"/>
</dbReference>
<dbReference type="PANTHER" id="PTHR37423">
    <property type="entry name" value="SOLUBLE LYTIC MUREIN TRANSGLYCOSYLASE-RELATED"/>
    <property type="match status" value="1"/>
</dbReference>
<evidence type="ECO:0000313" key="7">
    <source>
        <dbReference type="Proteomes" id="UP001596516"/>
    </source>
</evidence>
<evidence type="ECO:0000256" key="1">
    <source>
        <dbReference type="ARBA" id="ARBA00007734"/>
    </source>
</evidence>
<feature type="chain" id="PRO_5046557891" evidence="4">
    <location>
        <begin position="31"/>
        <end position="254"/>
    </location>
</feature>
<sequence length="254" mass="26402">MQVPRQSDAAGRGFAARRCILLFLSGLALAATPSAAAWAQDRQAERPQPGDPYAAHIAEASLRFGIPANWIRAVLAVESAGDSRAVSPAGAMGLMQVMPQTWAALRARHRLGDDPFAPRDNVLAGTAYLREMHDRYGDVSAMLAAYNAGPGRYDEYLADGRALPSETRAYVALLAPALGGAPLPGGGFAAAPPPDWRQSPLFAGSMIARPDAVPLQSDGASDAAAPSPAPPADALSPVPAQELFMVRSGGDPDP</sequence>
<name>A0ABW2UTM7_9RHOB</name>
<comment type="similarity">
    <text evidence="1">Belongs to the transglycosylase Slt family.</text>
</comment>
<organism evidence="6 7">
    <name type="scientific">Plastorhodobacter daqingensis</name>
    <dbReference type="NCBI Taxonomy" id="1387281"/>
    <lineage>
        <taxon>Bacteria</taxon>
        <taxon>Pseudomonadati</taxon>
        <taxon>Pseudomonadota</taxon>
        <taxon>Alphaproteobacteria</taxon>
        <taxon>Rhodobacterales</taxon>
        <taxon>Paracoccaceae</taxon>
        <taxon>Plastorhodobacter</taxon>
    </lineage>
</organism>
<feature type="region of interest" description="Disordered" evidence="3">
    <location>
        <begin position="212"/>
        <end position="254"/>
    </location>
</feature>
<evidence type="ECO:0000313" key="6">
    <source>
        <dbReference type="EMBL" id="MFC7706353.1"/>
    </source>
</evidence>
<evidence type="ECO:0000256" key="2">
    <source>
        <dbReference type="ARBA" id="ARBA00009387"/>
    </source>
</evidence>
<dbReference type="PANTHER" id="PTHR37423:SF2">
    <property type="entry name" value="MEMBRANE-BOUND LYTIC MUREIN TRANSGLYCOSYLASE C"/>
    <property type="match status" value="1"/>
</dbReference>
<feature type="compositionally biased region" description="Low complexity" evidence="3">
    <location>
        <begin position="217"/>
        <end position="240"/>
    </location>
</feature>
<feature type="domain" description="Transglycosylase SLT" evidence="5">
    <location>
        <begin position="57"/>
        <end position="158"/>
    </location>
</feature>
<dbReference type="EMBL" id="JBHTFQ010000018">
    <property type="protein sequence ID" value="MFC7706353.1"/>
    <property type="molecule type" value="Genomic_DNA"/>
</dbReference>
<protein>
    <submittedName>
        <fullName evidence="6">Lytic transglycosylase domain-containing protein</fullName>
    </submittedName>
</protein>
<dbReference type="SUPFAM" id="SSF53955">
    <property type="entry name" value="Lysozyme-like"/>
    <property type="match status" value="1"/>
</dbReference>
<dbReference type="InterPro" id="IPR008258">
    <property type="entry name" value="Transglycosylase_SLT_dom_1"/>
</dbReference>
<reference evidence="7" key="1">
    <citation type="journal article" date="2019" name="Int. J. Syst. Evol. Microbiol.">
        <title>The Global Catalogue of Microorganisms (GCM) 10K type strain sequencing project: providing services to taxonomists for standard genome sequencing and annotation.</title>
        <authorList>
            <consortium name="The Broad Institute Genomics Platform"/>
            <consortium name="The Broad Institute Genome Sequencing Center for Infectious Disease"/>
            <person name="Wu L."/>
            <person name="Ma J."/>
        </authorList>
    </citation>
    <scope>NUCLEOTIDE SEQUENCE [LARGE SCALE GENOMIC DNA]</scope>
    <source>
        <strain evidence="7">CGMCC 1.12750</strain>
    </source>
</reference>
<dbReference type="RefSeq" id="WP_377406891.1">
    <property type="nucleotide sequence ID" value="NZ_JBHTFQ010000018.1"/>
</dbReference>
<gene>
    <name evidence="6" type="ORF">ACFQXB_19465</name>
</gene>
<dbReference type="Gene3D" id="1.10.530.10">
    <property type="match status" value="1"/>
</dbReference>
<evidence type="ECO:0000256" key="4">
    <source>
        <dbReference type="SAM" id="SignalP"/>
    </source>
</evidence>
<evidence type="ECO:0000259" key="5">
    <source>
        <dbReference type="Pfam" id="PF01464"/>
    </source>
</evidence>
<dbReference type="Pfam" id="PF01464">
    <property type="entry name" value="SLT"/>
    <property type="match status" value="1"/>
</dbReference>
<dbReference type="CDD" id="cd00254">
    <property type="entry name" value="LT-like"/>
    <property type="match status" value="1"/>
</dbReference>
<accession>A0ABW2UTM7</accession>
<dbReference type="InterPro" id="IPR023346">
    <property type="entry name" value="Lysozyme-like_dom_sf"/>
</dbReference>
<proteinExistence type="inferred from homology"/>